<reference evidence="2" key="1">
    <citation type="submission" date="2023-11" db="EMBL/GenBank/DDBJ databases">
        <title>Genome Sequence of Bacillus pseudomycoides stain BUPM19.</title>
        <authorList>
            <person name="Farhat A."/>
        </authorList>
    </citation>
    <scope>NUCLEOTIDE SEQUENCE [LARGE SCALE GENOMIC DNA]</scope>
    <source>
        <strain evidence="2">BUPM19</strain>
    </source>
</reference>
<keyword evidence="2" id="KW-1185">Reference proteome</keyword>
<name>A0ABU5K286_9BACI</name>
<dbReference type="EMBL" id="JAXOVW010000089">
    <property type="protein sequence ID" value="MDZ5609871.1"/>
    <property type="molecule type" value="Genomic_DNA"/>
</dbReference>
<protein>
    <submittedName>
        <fullName evidence="1">Helix-turn-helix domain-containing protein</fullName>
    </submittedName>
</protein>
<proteinExistence type="predicted"/>
<evidence type="ECO:0000313" key="2">
    <source>
        <dbReference type="Proteomes" id="UP001291930"/>
    </source>
</evidence>
<sequence>MKQFGNIPEGYLTGKDVAFEESQKVALKGKVKKWLIPKQSVDEIELRLKYISENYYTIKQLADKLGVIDVRVKRLIDDGSIEVEEITIVKFTSTYILTEQPKVKELLSQKESIDKKVFISRAAAAAEFGATVAVISYDERRLLDTEKFSYFNVIYLNKEAIRRVLGQKNVKDGYMTIKDAADKLELSTTTLAIYCSNGTIKNALKTKGSWIIPCDYVEDVLKKRREQSEKSQKYMTLVDFCEKVGHSWKVVKTRIKNGNLPDFIQMGNKWFIPVGEVSKYIDNTDWLQRKAPPKTRSDEYYSKDSMLKEFEERISEIASPHLPELTDLYMQYFKEYMGKTRQEGYKLKSLTTDYVNVYQKIILLISTDIGKGIEDTIEAALLKTTAAHRLQVVFSAFLNFAFGMKDIVPKKEFKVSRNEDDGDEEFEVAPYSPDVYQDINLYARELEEHIPRALRSASYANMWVYVLLHLTDVWRHKDIVEKLPEINLEQIGVTQHAWFKENRLTLEQCQKIINELRVKLRPEVTNKTRAYLTFLVEPTLVECVGHALVISEIHRRKKDDDILLYTFLVRNNVATVGKQHRKFFDRKPELKEFRNRKMNRSTMTYLHYHIVEEDADNADMALNLAKQARSHEREDSTSIYVKLMNKDGSVNRVASNLFKRGHFGWLYNYIILSALEGTGVVHSLEERTRAIEGFREDVAPRGLEDWAQLMHENALKRQQLILQLSKMPKEELLGLIRKIFNQQMPAKTSPGQCMVYSNCKYPSRKNCFGCEYFIPQFYVLIEAATEFKRVVKSMVEARYETTFIRDKQLFMTIMTIFKEANQIYSPEQVSGFLPKKEIKEAISSIQAKTFIE</sequence>
<organism evidence="1 2">
    <name type="scientific">Bacillus bingmayongensis</name>
    <dbReference type="NCBI Taxonomy" id="1150157"/>
    <lineage>
        <taxon>Bacteria</taxon>
        <taxon>Bacillati</taxon>
        <taxon>Bacillota</taxon>
        <taxon>Bacilli</taxon>
        <taxon>Bacillales</taxon>
        <taxon>Bacillaceae</taxon>
        <taxon>Bacillus</taxon>
    </lineage>
</organism>
<dbReference type="Proteomes" id="UP001291930">
    <property type="component" value="Unassembled WGS sequence"/>
</dbReference>
<gene>
    <name evidence="1" type="ORF">U2I54_23145</name>
</gene>
<evidence type="ECO:0000313" key="1">
    <source>
        <dbReference type="EMBL" id="MDZ5609871.1"/>
    </source>
</evidence>
<accession>A0ABU5K286</accession>
<comment type="caution">
    <text evidence="1">The sequence shown here is derived from an EMBL/GenBank/DDBJ whole genome shotgun (WGS) entry which is preliminary data.</text>
</comment>